<keyword evidence="4" id="KW-1185">Reference proteome</keyword>
<keyword evidence="2" id="KW-0472">Membrane</keyword>
<feature type="transmembrane region" description="Helical" evidence="2">
    <location>
        <begin position="183"/>
        <end position="202"/>
    </location>
</feature>
<comment type="caution">
    <text evidence="3">The sequence shown here is derived from an EMBL/GenBank/DDBJ whole genome shotgun (WGS) entry which is preliminary data.</text>
</comment>
<evidence type="ECO:0000256" key="2">
    <source>
        <dbReference type="SAM" id="Phobius"/>
    </source>
</evidence>
<feature type="region of interest" description="Disordered" evidence="1">
    <location>
        <begin position="329"/>
        <end position="389"/>
    </location>
</feature>
<dbReference type="Proteomes" id="UP001501447">
    <property type="component" value="Unassembled WGS sequence"/>
</dbReference>
<dbReference type="RefSeq" id="WP_344570790.1">
    <property type="nucleotide sequence ID" value="NZ_BAAARJ010000037.1"/>
</dbReference>
<keyword evidence="2" id="KW-0812">Transmembrane</keyword>
<feature type="transmembrane region" description="Helical" evidence="2">
    <location>
        <begin position="122"/>
        <end position="142"/>
    </location>
</feature>
<keyword evidence="2" id="KW-1133">Transmembrane helix</keyword>
<protein>
    <recommendedName>
        <fullName evidence="5">Integral membrane protein</fullName>
    </recommendedName>
</protein>
<evidence type="ECO:0000313" key="3">
    <source>
        <dbReference type="EMBL" id="GAA2639983.1"/>
    </source>
</evidence>
<sequence>MRLAGPCDNLTGPAKALCEGGDDKGGGSGGGGGGSAEPPSSLDPLQQLAHEMAKAASWSARQLGKVVTDRDTVDLTNGGFLRQYAIVFAAATVLVLLLWLMAVAKRAVRGVPFTEAFTEAIGLLWLAVGATAFTPLILYTVIGAASAVTDALATGFGTEPGGLFNSLGKALESSKGTGDGGPVILIVTSLATIVLCGALWLLLVLRALGLYVGAVLGVVVYAGLVDKDLWGHVRRWAGVMISLILIEPIVVIVLGLANVFEAEGDVVTGLAVTLVALGAAIYIMSKAPGAGDAIKVARATGRAAGGATRAVVGSGGAAAGVQHGIQTHAGRPAAAAASATGGGGNSGGGGISGGMTAHSQRPANRPTGGGTKGSAPSPPPQPRKTDDNK</sequence>
<feature type="compositionally biased region" description="Gly residues" evidence="1">
    <location>
        <begin position="26"/>
        <end position="35"/>
    </location>
</feature>
<dbReference type="EMBL" id="BAAARJ010000037">
    <property type="protein sequence ID" value="GAA2639983.1"/>
    <property type="molecule type" value="Genomic_DNA"/>
</dbReference>
<organism evidence="3 4">
    <name type="scientific">Streptomyces axinellae</name>
    <dbReference type="NCBI Taxonomy" id="552788"/>
    <lineage>
        <taxon>Bacteria</taxon>
        <taxon>Bacillati</taxon>
        <taxon>Actinomycetota</taxon>
        <taxon>Actinomycetes</taxon>
        <taxon>Kitasatosporales</taxon>
        <taxon>Streptomycetaceae</taxon>
        <taxon>Streptomyces</taxon>
    </lineage>
</organism>
<feature type="transmembrane region" description="Helical" evidence="2">
    <location>
        <begin position="84"/>
        <end position="102"/>
    </location>
</feature>
<feature type="transmembrane region" description="Helical" evidence="2">
    <location>
        <begin position="266"/>
        <end position="285"/>
    </location>
</feature>
<feature type="transmembrane region" description="Helical" evidence="2">
    <location>
        <begin position="237"/>
        <end position="260"/>
    </location>
</feature>
<gene>
    <name evidence="3" type="ORF">GCM10009863_66410</name>
</gene>
<feature type="compositionally biased region" description="Low complexity" evidence="1">
    <location>
        <begin position="329"/>
        <end position="339"/>
    </location>
</feature>
<feature type="transmembrane region" description="Helical" evidence="2">
    <location>
        <begin position="208"/>
        <end position="225"/>
    </location>
</feature>
<evidence type="ECO:0008006" key="5">
    <source>
        <dbReference type="Google" id="ProtNLM"/>
    </source>
</evidence>
<evidence type="ECO:0000313" key="4">
    <source>
        <dbReference type="Proteomes" id="UP001501447"/>
    </source>
</evidence>
<name>A0ABP6DF44_9ACTN</name>
<accession>A0ABP6DF44</accession>
<feature type="compositionally biased region" description="Gly residues" evidence="1">
    <location>
        <begin position="340"/>
        <end position="353"/>
    </location>
</feature>
<feature type="region of interest" description="Disordered" evidence="1">
    <location>
        <begin position="14"/>
        <end position="43"/>
    </location>
</feature>
<evidence type="ECO:0000256" key="1">
    <source>
        <dbReference type="SAM" id="MobiDB-lite"/>
    </source>
</evidence>
<reference evidence="4" key="1">
    <citation type="journal article" date="2019" name="Int. J. Syst. Evol. Microbiol.">
        <title>The Global Catalogue of Microorganisms (GCM) 10K type strain sequencing project: providing services to taxonomists for standard genome sequencing and annotation.</title>
        <authorList>
            <consortium name="The Broad Institute Genomics Platform"/>
            <consortium name="The Broad Institute Genome Sequencing Center for Infectious Disease"/>
            <person name="Wu L."/>
            <person name="Ma J."/>
        </authorList>
    </citation>
    <scope>NUCLEOTIDE SEQUENCE [LARGE SCALE GENOMIC DNA]</scope>
    <source>
        <strain evidence="4">JCM 16373</strain>
    </source>
</reference>
<proteinExistence type="predicted"/>